<dbReference type="OrthoDB" id="432528at2759"/>
<organism evidence="5 6">
    <name type="scientific">Mortierella isabellina</name>
    <name type="common">Filamentous fungus</name>
    <name type="synonym">Umbelopsis isabellina</name>
    <dbReference type="NCBI Taxonomy" id="91625"/>
    <lineage>
        <taxon>Eukaryota</taxon>
        <taxon>Fungi</taxon>
        <taxon>Fungi incertae sedis</taxon>
        <taxon>Mucoromycota</taxon>
        <taxon>Mucoromycotina</taxon>
        <taxon>Umbelopsidomycetes</taxon>
        <taxon>Umbelopsidales</taxon>
        <taxon>Umbelopsidaceae</taxon>
        <taxon>Umbelopsis</taxon>
    </lineage>
</organism>
<dbReference type="PROSITE" id="PS50097">
    <property type="entry name" value="BTB"/>
    <property type="match status" value="1"/>
</dbReference>
<dbReference type="SUPFAM" id="SSF54695">
    <property type="entry name" value="POZ domain"/>
    <property type="match status" value="1"/>
</dbReference>
<dbReference type="PANTHER" id="PTHR46093:SF18">
    <property type="entry name" value="FIBRONECTIN TYPE-III DOMAIN-CONTAINING PROTEIN"/>
    <property type="match status" value="1"/>
</dbReference>
<dbReference type="Pfam" id="PF24681">
    <property type="entry name" value="Kelch_KLHDC2_KLHL20_DRC7"/>
    <property type="match status" value="1"/>
</dbReference>
<feature type="region of interest" description="Disordered" evidence="3">
    <location>
        <begin position="597"/>
        <end position="639"/>
    </location>
</feature>
<sequence>MYKSGSPIQTTGHNLVGLWRPSFTRVENKLYIFGGGGQVTTDLHVLDLVDMRWSTVQTKGTPPKKRYGHTAVLWRHFIIIFGGCKETQDYCNDVHIFDIQKSTWVSPEIRGDLPAARYLHSAAVYDNKMFVYGGFAKNPDCTYVLDELSILDLETFTWSNRHAIPPRYNHSCTLIGHKMYIFGGKDEHGNTVSDLFTINLNTPSYTPHHVLGPHSLSGSSMVLLKSQHFCEALCGKLLVFGRYLTGETATNANGSACTAKSVYGLWLLDLDTLEWTKQECNAYFDVGGWNYFTIVEEPVGGYRSHSPSAMMMDSEDDATQITTKNLLFLGNTDPFRPQGYDHFRDALTINSECLGLYDIPPPQHSLEFAQLLNDPELSDFIIEPADGPPIHAHQVILMARWPHFRNIHKSGMIEATQRHLQIPEPHAVVLALMRYFYSDCLDEAEPWDIVADVLVLANMYILTRLKKICCERLYRRHLTVDTCGHIFERAIYAQEPGLKALVLEFMFANYGAVLKSNVLVSMNPQAREEFLEAVPNEAVLEVSKGRAAATVIAASISQHATSNHSQSTSPATSAESAAAQAAAAAAAAAAASVSNSSSTTTSTISGGYTSMPRSVTTGSLSMNSGGMDLGSMNGMSVGV</sequence>
<dbReference type="Proteomes" id="UP000654370">
    <property type="component" value="Unassembled WGS sequence"/>
</dbReference>
<dbReference type="InterPro" id="IPR015915">
    <property type="entry name" value="Kelch-typ_b-propeller"/>
</dbReference>
<evidence type="ECO:0000313" key="6">
    <source>
        <dbReference type="Proteomes" id="UP000654370"/>
    </source>
</evidence>
<name>A0A8H7UKB6_MORIS</name>
<evidence type="ECO:0000256" key="1">
    <source>
        <dbReference type="ARBA" id="ARBA00022441"/>
    </source>
</evidence>
<comment type="caution">
    <text evidence="5">The sequence shown here is derived from an EMBL/GenBank/DDBJ whole genome shotgun (WGS) entry which is preliminary data.</text>
</comment>
<dbReference type="InterPro" id="IPR006652">
    <property type="entry name" value="Kelch_1"/>
</dbReference>
<dbReference type="AlphaFoldDB" id="A0A8H7UKB6"/>
<feature type="domain" description="BTB" evidence="4">
    <location>
        <begin position="378"/>
        <end position="445"/>
    </location>
</feature>
<proteinExistence type="predicted"/>
<dbReference type="PANTHER" id="PTHR46093">
    <property type="entry name" value="ACYL-COA-BINDING DOMAIN-CONTAINING PROTEIN 5"/>
    <property type="match status" value="1"/>
</dbReference>
<dbReference type="InterPro" id="IPR000210">
    <property type="entry name" value="BTB/POZ_dom"/>
</dbReference>
<evidence type="ECO:0000313" key="5">
    <source>
        <dbReference type="EMBL" id="KAG2184912.1"/>
    </source>
</evidence>
<accession>A0A8H7UKB6</accession>
<dbReference type="Pfam" id="PF01344">
    <property type="entry name" value="Kelch_1"/>
    <property type="match status" value="1"/>
</dbReference>
<protein>
    <recommendedName>
        <fullName evidence="4">BTB domain-containing protein</fullName>
    </recommendedName>
</protein>
<dbReference type="Gene3D" id="2.120.10.80">
    <property type="entry name" value="Kelch-type beta propeller"/>
    <property type="match status" value="2"/>
</dbReference>
<dbReference type="SUPFAM" id="SSF117281">
    <property type="entry name" value="Kelch motif"/>
    <property type="match status" value="1"/>
</dbReference>
<dbReference type="SMART" id="SM00225">
    <property type="entry name" value="BTB"/>
    <property type="match status" value="1"/>
</dbReference>
<evidence type="ECO:0000256" key="3">
    <source>
        <dbReference type="SAM" id="MobiDB-lite"/>
    </source>
</evidence>
<gene>
    <name evidence="5" type="ORF">INT43_000825</name>
</gene>
<dbReference type="EMBL" id="JAEPQZ010000002">
    <property type="protein sequence ID" value="KAG2184912.1"/>
    <property type="molecule type" value="Genomic_DNA"/>
</dbReference>
<feature type="compositionally biased region" description="Polar residues" evidence="3">
    <location>
        <begin position="606"/>
        <end position="624"/>
    </location>
</feature>
<keyword evidence="6" id="KW-1185">Reference proteome</keyword>
<keyword evidence="1" id="KW-0880">Kelch repeat</keyword>
<dbReference type="InterPro" id="IPR011333">
    <property type="entry name" value="SKP1/BTB/POZ_sf"/>
</dbReference>
<evidence type="ECO:0000259" key="4">
    <source>
        <dbReference type="PROSITE" id="PS50097"/>
    </source>
</evidence>
<reference evidence="5" key="1">
    <citation type="submission" date="2020-12" db="EMBL/GenBank/DDBJ databases">
        <title>Metabolic potential, ecology and presence of endohyphal bacteria is reflected in genomic diversity of Mucoromycotina.</title>
        <authorList>
            <person name="Muszewska A."/>
            <person name="Okrasinska A."/>
            <person name="Steczkiewicz K."/>
            <person name="Drgas O."/>
            <person name="Orlowska M."/>
            <person name="Perlinska-Lenart U."/>
            <person name="Aleksandrzak-Piekarczyk T."/>
            <person name="Szatraj K."/>
            <person name="Zielenkiewicz U."/>
            <person name="Pilsyk S."/>
            <person name="Malc E."/>
            <person name="Mieczkowski P."/>
            <person name="Kruszewska J.S."/>
            <person name="Biernat P."/>
            <person name="Pawlowska J."/>
        </authorList>
    </citation>
    <scope>NUCLEOTIDE SEQUENCE</scope>
    <source>
        <strain evidence="5">WA0000067209</strain>
    </source>
</reference>
<keyword evidence="2" id="KW-0677">Repeat</keyword>
<dbReference type="Pfam" id="PF00651">
    <property type="entry name" value="BTB"/>
    <property type="match status" value="1"/>
</dbReference>
<dbReference type="Gene3D" id="3.30.710.10">
    <property type="entry name" value="Potassium Channel Kv1.1, Chain A"/>
    <property type="match status" value="1"/>
</dbReference>
<evidence type="ECO:0000256" key="2">
    <source>
        <dbReference type="ARBA" id="ARBA00022737"/>
    </source>
</evidence>